<gene>
    <name evidence="2" type="ORF">FA10DRAFT_277411</name>
</gene>
<dbReference type="AlphaFoldDB" id="A0A316YX69"/>
<reference evidence="2 3" key="1">
    <citation type="journal article" date="2018" name="Mol. Biol. Evol.">
        <title>Broad Genomic Sampling Reveals a Smut Pathogenic Ancestry of the Fungal Clade Ustilaginomycotina.</title>
        <authorList>
            <person name="Kijpornyongpan T."/>
            <person name="Mondo S.J."/>
            <person name="Barry K."/>
            <person name="Sandor L."/>
            <person name="Lee J."/>
            <person name="Lipzen A."/>
            <person name="Pangilinan J."/>
            <person name="LaButti K."/>
            <person name="Hainaut M."/>
            <person name="Henrissat B."/>
            <person name="Grigoriev I.V."/>
            <person name="Spatafora J.W."/>
            <person name="Aime M.C."/>
        </authorList>
    </citation>
    <scope>NUCLEOTIDE SEQUENCE [LARGE SCALE GENOMIC DNA]</scope>
    <source>
        <strain evidence="2 3">MCA 4198</strain>
    </source>
</reference>
<dbReference type="EMBL" id="KZ819634">
    <property type="protein sequence ID" value="PWN93646.1"/>
    <property type="molecule type" value="Genomic_DNA"/>
</dbReference>
<dbReference type="GeneID" id="37045296"/>
<dbReference type="Gene3D" id="3.30.559.10">
    <property type="entry name" value="Chloramphenicol acetyltransferase-like domain"/>
    <property type="match status" value="1"/>
</dbReference>
<dbReference type="Proteomes" id="UP000245768">
    <property type="component" value="Unassembled WGS sequence"/>
</dbReference>
<sequence length="699" mass="77943">MSNTVSPSTTTSVSRFASSSPRSAVSTPATSHADSFHDVEGPQQYGSEFDWIKTKRNGRGECWARSLDGMGSFIRHWQQRFHAESDVMVTCLIRESTDQTPSPKPAQVDIDLIRRTWRAMRILHPIVGVQLVARKDVGLAPVKLPASLKGKVDLDTALCYNLLRSEDQIDAWLNARVVDHTGEPRGSCLTVEQEELYEWCRQKPATAAPGSPLNGHVDGAFLHFWPAQNDAPPRILLEQSHVISDGLGCFTMLDEFLSLLARNIADRQDSDTFRWGSEAPRLPPSVQDAIADAPPTWDLSKEEIKSLKKMNQERINSNSASDKLVDKVGVKIYSMALANNASPNLIRRKVLNAPLRSLVRATVRSGDPMPIGILPPASTSFKGPWTHNEFMTRHLSQDDVGKLLKALRAQKLTLAPFLEAVLAFATSWVRKTRGLAPTKSGWDKSNKVHACFSTPISRRDTLRPQHQRYLGDAMGGFPTQIRATELQWSTKTQHDEDDDDAVPTLDGACLDRVYNVSRELSAQYKKGRDEEDWFKMVKATMMDAMETEYLVVENEAYYPSNPWLSSIGRVDQHITMVRPVPESAVSLESIDPSRASLCQLGPASKHQNQRRIHADHARLVVRVGHTQPSVQAYSYGQDGLVIQLAYPPWWYDEEGSSGRAVVRRGKRVKGQSTKNSVRIPWMNTIMAIIAAAVEQGSLL</sequence>
<dbReference type="InterPro" id="IPR023213">
    <property type="entry name" value="CAT-like_dom_sf"/>
</dbReference>
<proteinExistence type="predicted"/>
<evidence type="ECO:0000313" key="2">
    <source>
        <dbReference type="EMBL" id="PWN93646.1"/>
    </source>
</evidence>
<organism evidence="2 3">
    <name type="scientific">Acaromyces ingoldii</name>
    <dbReference type="NCBI Taxonomy" id="215250"/>
    <lineage>
        <taxon>Eukaryota</taxon>
        <taxon>Fungi</taxon>
        <taxon>Dikarya</taxon>
        <taxon>Basidiomycota</taxon>
        <taxon>Ustilaginomycotina</taxon>
        <taxon>Exobasidiomycetes</taxon>
        <taxon>Exobasidiales</taxon>
        <taxon>Cryptobasidiaceae</taxon>
        <taxon>Acaromyces</taxon>
    </lineage>
</organism>
<dbReference type="InParanoid" id="A0A316YX69"/>
<evidence type="ECO:0000256" key="1">
    <source>
        <dbReference type="SAM" id="MobiDB-lite"/>
    </source>
</evidence>
<name>A0A316YX69_9BASI</name>
<keyword evidence="3" id="KW-1185">Reference proteome</keyword>
<dbReference type="PANTHER" id="PTHR42034">
    <property type="entry name" value="CHROMOSOME 7, WHOLE GENOME SHOTGUN SEQUENCE-RELATED"/>
    <property type="match status" value="1"/>
</dbReference>
<dbReference type="OrthoDB" id="2548233at2759"/>
<evidence type="ECO:0000313" key="3">
    <source>
        <dbReference type="Proteomes" id="UP000245768"/>
    </source>
</evidence>
<protein>
    <recommendedName>
        <fullName evidence="4">CoA-dependent acyltransferase</fullName>
    </recommendedName>
</protein>
<dbReference type="RefSeq" id="XP_025380844.1">
    <property type="nucleotide sequence ID" value="XM_025523380.1"/>
</dbReference>
<dbReference type="PANTHER" id="PTHR42034:SF1">
    <property type="entry name" value="CONDENSATION DOMAIN-CONTAINING PROTEIN"/>
    <property type="match status" value="1"/>
</dbReference>
<feature type="region of interest" description="Disordered" evidence="1">
    <location>
        <begin position="1"/>
        <end position="41"/>
    </location>
</feature>
<accession>A0A316YX69</accession>
<evidence type="ECO:0008006" key="4">
    <source>
        <dbReference type="Google" id="ProtNLM"/>
    </source>
</evidence>
<feature type="compositionally biased region" description="Low complexity" evidence="1">
    <location>
        <begin position="1"/>
        <end position="31"/>
    </location>
</feature>